<dbReference type="Pfam" id="PF00057">
    <property type="entry name" value="Ldl_recept_a"/>
    <property type="match status" value="1"/>
</dbReference>
<feature type="disulfide bond" evidence="2">
    <location>
        <begin position="54"/>
        <end position="69"/>
    </location>
</feature>
<evidence type="ECO:0000313" key="3">
    <source>
        <dbReference type="EMBL" id="GBO07324.1"/>
    </source>
</evidence>
<evidence type="ECO:0000313" key="4">
    <source>
        <dbReference type="Proteomes" id="UP000499080"/>
    </source>
</evidence>
<dbReference type="OrthoDB" id="2019384at2759"/>
<keyword evidence="4" id="KW-1185">Reference proteome</keyword>
<comment type="caution">
    <text evidence="2">Lacks conserved residue(s) required for the propagation of feature annotation.</text>
</comment>
<dbReference type="PROSITE" id="PS50068">
    <property type="entry name" value="LDLRA_2"/>
    <property type="match status" value="1"/>
</dbReference>
<accession>A0A4Y2U5P0</accession>
<sequence length="80" mass="8913">MIVIGRILCISPAVVATLVGTLLLKNTIVTGSPICLEFEFPCENGEYIESELWCNSLEDCSDGSDEKYCEKSDWFKPGKY</sequence>
<dbReference type="Proteomes" id="UP000499080">
    <property type="component" value="Unassembled WGS sequence"/>
</dbReference>
<evidence type="ECO:0000256" key="2">
    <source>
        <dbReference type="PROSITE-ProRule" id="PRU00124"/>
    </source>
</evidence>
<feature type="disulfide bond" evidence="2">
    <location>
        <begin position="42"/>
        <end position="60"/>
    </location>
</feature>
<dbReference type="EMBL" id="BGPR01033412">
    <property type="protein sequence ID" value="GBO07324.1"/>
    <property type="molecule type" value="Genomic_DNA"/>
</dbReference>
<reference evidence="3 4" key="1">
    <citation type="journal article" date="2019" name="Sci. Rep.">
        <title>Orb-weaving spider Araneus ventricosus genome elucidates the spidroin gene catalogue.</title>
        <authorList>
            <person name="Kono N."/>
            <person name="Nakamura H."/>
            <person name="Ohtoshi R."/>
            <person name="Moran D.A.P."/>
            <person name="Shinohara A."/>
            <person name="Yoshida Y."/>
            <person name="Fujiwara M."/>
            <person name="Mori M."/>
            <person name="Tomita M."/>
            <person name="Arakawa K."/>
        </authorList>
    </citation>
    <scope>NUCLEOTIDE SEQUENCE [LARGE SCALE GENOMIC DNA]</scope>
</reference>
<proteinExistence type="predicted"/>
<dbReference type="SUPFAM" id="SSF57424">
    <property type="entry name" value="LDL receptor-like module"/>
    <property type="match status" value="1"/>
</dbReference>
<keyword evidence="1 2" id="KW-1015">Disulfide bond</keyword>
<dbReference type="InterPro" id="IPR036055">
    <property type="entry name" value="LDL_receptor-like_sf"/>
</dbReference>
<organism evidence="3 4">
    <name type="scientific">Araneus ventricosus</name>
    <name type="common">Orbweaver spider</name>
    <name type="synonym">Epeira ventricosa</name>
    <dbReference type="NCBI Taxonomy" id="182803"/>
    <lineage>
        <taxon>Eukaryota</taxon>
        <taxon>Metazoa</taxon>
        <taxon>Ecdysozoa</taxon>
        <taxon>Arthropoda</taxon>
        <taxon>Chelicerata</taxon>
        <taxon>Arachnida</taxon>
        <taxon>Araneae</taxon>
        <taxon>Araneomorphae</taxon>
        <taxon>Entelegynae</taxon>
        <taxon>Araneoidea</taxon>
        <taxon>Araneidae</taxon>
        <taxon>Araneus</taxon>
    </lineage>
</organism>
<evidence type="ECO:0000256" key="1">
    <source>
        <dbReference type="ARBA" id="ARBA00023157"/>
    </source>
</evidence>
<comment type="caution">
    <text evidence="3">The sequence shown here is derived from an EMBL/GenBank/DDBJ whole genome shotgun (WGS) entry which is preliminary data.</text>
</comment>
<protein>
    <submittedName>
        <fullName evidence="3">Uncharacterized protein</fullName>
    </submittedName>
</protein>
<dbReference type="Gene3D" id="4.10.400.10">
    <property type="entry name" value="Low-density Lipoprotein Receptor"/>
    <property type="match status" value="1"/>
</dbReference>
<dbReference type="InterPro" id="IPR002172">
    <property type="entry name" value="LDrepeatLR_classA_rpt"/>
</dbReference>
<dbReference type="SMART" id="SM00192">
    <property type="entry name" value="LDLa"/>
    <property type="match status" value="1"/>
</dbReference>
<gene>
    <name evidence="3" type="ORF">AVEN_274020_1</name>
</gene>
<dbReference type="AlphaFoldDB" id="A0A4Y2U5P0"/>
<name>A0A4Y2U5P0_ARAVE</name>
<dbReference type="CDD" id="cd00112">
    <property type="entry name" value="LDLa"/>
    <property type="match status" value="1"/>
</dbReference>